<feature type="compositionally biased region" description="Low complexity" evidence="1">
    <location>
        <begin position="30"/>
        <end position="45"/>
    </location>
</feature>
<feature type="region of interest" description="Disordered" evidence="1">
    <location>
        <begin position="30"/>
        <end position="59"/>
    </location>
</feature>
<proteinExistence type="predicted"/>
<keyword evidence="2" id="KW-0732">Signal</keyword>
<organism evidence="3 4">
    <name type="scientific">Cirrhinus molitorella</name>
    <name type="common">mud carp</name>
    <dbReference type="NCBI Taxonomy" id="172907"/>
    <lineage>
        <taxon>Eukaryota</taxon>
        <taxon>Metazoa</taxon>
        <taxon>Chordata</taxon>
        <taxon>Craniata</taxon>
        <taxon>Vertebrata</taxon>
        <taxon>Euteleostomi</taxon>
        <taxon>Actinopterygii</taxon>
        <taxon>Neopterygii</taxon>
        <taxon>Teleostei</taxon>
        <taxon>Ostariophysi</taxon>
        <taxon>Cypriniformes</taxon>
        <taxon>Cyprinidae</taxon>
        <taxon>Labeoninae</taxon>
        <taxon>Labeonini</taxon>
        <taxon>Cirrhinus</taxon>
    </lineage>
</organism>
<feature type="signal peptide" evidence="2">
    <location>
        <begin position="1"/>
        <end position="20"/>
    </location>
</feature>
<evidence type="ECO:0008006" key="5">
    <source>
        <dbReference type="Google" id="ProtNLM"/>
    </source>
</evidence>
<protein>
    <recommendedName>
        <fullName evidence="5">Secreted protein</fullName>
    </recommendedName>
</protein>
<reference evidence="3 4" key="1">
    <citation type="submission" date="2023-09" db="EMBL/GenBank/DDBJ databases">
        <authorList>
            <person name="Wang M."/>
        </authorList>
    </citation>
    <scope>NUCLEOTIDE SEQUENCE [LARGE SCALE GENOMIC DNA]</scope>
    <source>
        <strain evidence="3">GT-2023</strain>
        <tissue evidence="3">Liver</tissue>
    </source>
</reference>
<evidence type="ECO:0000313" key="4">
    <source>
        <dbReference type="Proteomes" id="UP001558613"/>
    </source>
</evidence>
<name>A0ABR3MHF6_9TELE</name>
<evidence type="ECO:0000313" key="3">
    <source>
        <dbReference type="EMBL" id="KAL1264420.1"/>
    </source>
</evidence>
<evidence type="ECO:0000256" key="1">
    <source>
        <dbReference type="SAM" id="MobiDB-lite"/>
    </source>
</evidence>
<sequence>MLVLCAAAFLPVRPLSPSLALSLSLSLSHSLTHSLSPSPSSSASSGNAQNTSDDLSRAASTLHRMGERVCTDRGAAAWGNRGRHPRAGLKESVGFLNGPNNV</sequence>
<comment type="caution">
    <text evidence="3">The sequence shown here is derived from an EMBL/GenBank/DDBJ whole genome shotgun (WGS) entry which is preliminary data.</text>
</comment>
<dbReference type="Proteomes" id="UP001558613">
    <property type="component" value="Unassembled WGS sequence"/>
</dbReference>
<accession>A0ABR3MHF6</accession>
<keyword evidence="4" id="KW-1185">Reference proteome</keyword>
<feature type="chain" id="PRO_5045286854" description="Secreted protein" evidence="2">
    <location>
        <begin position="21"/>
        <end position="102"/>
    </location>
</feature>
<feature type="region of interest" description="Disordered" evidence="1">
    <location>
        <begin position="76"/>
        <end position="102"/>
    </location>
</feature>
<dbReference type="EMBL" id="JAYMGO010000012">
    <property type="protein sequence ID" value="KAL1264420.1"/>
    <property type="molecule type" value="Genomic_DNA"/>
</dbReference>
<evidence type="ECO:0000256" key="2">
    <source>
        <dbReference type="SAM" id="SignalP"/>
    </source>
</evidence>
<gene>
    <name evidence="3" type="ORF">QQF64_004775</name>
</gene>